<keyword evidence="12" id="KW-1185">Reference proteome</keyword>
<dbReference type="Proteomes" id="UP000812287">
    <property type="component" value="Unassembled WGS sequence"/>
</dbReference>
<organism evidence="11 12">
    <name type="scientific">Guyanagaster necrorhizus</name>
    <dbReference type="NCBI Taxonomy" id="856835"/>
    <lineage>
        <taxon>Eukaryota</taxon>
        <taxon>Fungi</taxon>
        <taxon>Dikarya</taxon>
        <taxon>Basidiomycota</taxon>
        <taxon>Agaricomycotina</taxon>
        <taxon>Agaricomycetes</taxon>
        <taxon>Agaricomycetidae</taxon>
        <taxon>Agaricales</taxon>
        <taxon>Marasmiineae</taxon>
        <taxon>Physalacriaceae</taxon>
        <taxon>Guyanagaster</taxon>
    </lineage>
</organism>
<dbReference type="Pfam" id="PF01915">
    <property type="entry name" value="Glyco_hydro_3_C"/>
    <property type="match status" value="1"/>
</dbReference>
<dbReference type="InterPro" id="IPR026891">
    <property type="entry name" value="Fn3-like"/>
</dbReference>
<keyword evidence="5" id="KW-0378">Hydrolase</keyword>
<comment type="similarity">
    <text evidence="3">Belongs to the glycosyl hydrolase 3 family.</text>
</comment>
<dbReference type="InterPro" id="IPR050288">
    <property type="entry name" value="Cellulose_deg_GH3"/>
</dbReference>
<feature type="domain" description="Fibronectin type III-like" evidence="10">
    <location>
        <begin position="311"/>
        <end position="384"/>
    </location>
</feature>
<keyword evidence="7" id="KW-0119">Carbohydrate metabolism</keyword>
<evidence type="ECO:0000256" key="8">
    <source>
        <dbReference type="ARBA" id="ARBA00023295"/>
    </source>
</evidence>
<dbReference type="Pfam" id="PF14310">
    <property type="entry name" value="Fn3-like"/>
    <property type="match status" value="1"/>
</dbReference>
<dbReference type="AlphaFoldDB" id="A0A9P7VZ64"/>
<sequence length="395" mass="41825">VLLKNSQGLLPLSAPRTLAIIGSGARNSSLGPNDVHELLFRYRLSIGWGSGTADFPYLIAVSNSYAAKASADGTMVSSSTSDTDLNAAADAAAGKDVAIVFITADSGEGYITVEGNFGDRNDLLAWHSGDALVQKVASINPNTMVAVNSVGPITMENWIENENGTQTKNAKLWSGLPEQGAGNVVTDVIYSVYNPSGRLSFTIARSISDYSAAVIYSSNSSILDIPYNEGLFVHYCHFDVQGTKPRFEFGFGLSYTTFEYSDLSISGSTAGDISSGPGSSIDSSLHISVVQIGFTLKNVGSSRPLRSTSFQIPQLYISLPSSANSPPQGLKGFDSVYLEAGESTTVTMELSSNLPATSFAIWNVIAQRWRIPYGTSTISVGTSSRDVRLTGTLAL</sequence>
<protein>
    <recommendedName>
        <fullName evidence="4">beta-glucosidase</fullName>
        <ecNumber evidence="4">3.2.1.21</ecNumber>
    </recommendedName>
</protein>
<dbReference type="InterPro" id="IPR013783">
    <property type="entry name" value="Ig-like_fold"/>
</dbReference>
<dbReference type="PANTHER" id="PTHR42715">
    <property type="entry name" value="BETA-GLUCOSIDASE"/>
    <property type="match status" value="1"/>
</dbReference>
<evidence type="ECO:0000256" key="2">
    <source>
        <dbReference type="ARBA" id="ARBA00004987"/>
    </source>
</evidence>
<accession>A0A9P7VZ64</accession>
<keyword evidence="6" id="KW-0136">Cellulose degradation</keyword>
<name>A0A9P7VZ64_9AGAR</name>
<evidence type="ECO:0000313" key="12">
    <source>
        <dbReference type="Proteomes" id="UP000812287"/>
    </source>
</evidence>
<comment type="pathway">
    <text evidence="2">Glycan metabolism; cellulose degradation.</text>
</comment>
<evidence type="ECO:0000256" key="4">
    <source>
        <dbReference type="ARBA" id="ARBA00012744"/>
    </source>
</evidence>
<reference evidence="11" key="1">
    <citation type="submission" date="2020-11" db="EMBL/GenBank/DDBJ databases">
        <title>Adaptations for nitrogen fixation in a non-lichenized fungal sporocarp promotes dispersal by wood-feeding termites.</title>
        <authorList>
            <consortium name="DOE Joint Genome Institute"/>
            <person name="Koch R.A."/>
            <person name="Yoon G."/>
            <person name="Arayal U."/>
            <person name="Lail K."/>
            <person name="Amirebrahimi M."/>
            <person name="Labutti K."/>
            <person name="Lipzen A."/>
            <person name="Riley R."/>
            <person name="Barry K."/>
            <person name="Henrissat B."/>
            <person name="Grigoriev I.V."/>
            <person name="Herr J.R."/>
            <person name="Aime M.C."/>
        </authorList>
    </citation>
    <scope>NUCLEOTIDE SEQUENCE</scope>
    <source>
        <strain evidence="11">MCA 3950</strain>
    </source>
</reference>
<evidence type="ECO:0000256" key="7">
    <source>
        <dbReference type="ARBA" id="ARBA00023277"/>
    </source>
</evidence>
<dbReference type="InterPro" id="IPR002772">
    <property type="entry name" value="Glyco_hydro_3_C"/>
</dbReference>
<dbReference type="OrthoDB" id="416222at2759"/>
<dbReference type="SUPFAM" id="SSF52279">
    <property type="entry name" value="Beta-D-glucan exohydrolase, C-terminal domain"/>
    <property type="match status" value="1"/>
</dbReference>
<evidence type="ECO:0000313" key="11">
    <source>
        <dbReference type="EMBL" id="KAG7450301.1"/>
    </source>
</evidence>
<evidence type="ECO:0000256" key="5">
    <source>
        <dbReference type="ARBA" id="ARBA00022801"/>
    </source>
</evidence>
<dbReference type="Gene3D" id="2.60.40.10">
    <property type="entry name" value="Immunoglobulins"/>
    <property type="match status" value="1"/>
</dbReference>
<evidence type="ECO:0000256" key="9">
    <source>
        <dbReference type="ARBA" id="ARBA00023326"/>
    </source>
</evidence>
<dbReference type="GO" id="GO:0008422">
    <property type="term" value="F:beta-glucosidase activity"/>
    <property type="evidence" value="ECO:0007669"/>
    <property type="project" value="UniProtKB-EC"/>
</dbReference>
<comment type="caution">
    <text evidence="11">The sequence shown here is derived from an EMBL/GenBank/DDBJ whole genome shotgun (WGS) entry which is preliminary data.</text>
</comment>
<dbReference type="PANTHER" id="PTHR42715:SF2">
    <property type="entry name" value="BETA-GLUCOSIDASE F-RELATED"/>
    <property type="match status" value="1"/>
</dbReference>
<evidence type="ECO:0000256" key="1">
    <source>
        <dbReference type="ARBA" id="ARBA00000448"/>
    </source>
</evidence>
<proteinExistence type="inferred from homology"/>
<keyword evidence="8" id="KW-0326">Glycosidase</keyword>
<dbReference type="GeneID" id="66105117"/>
<dbReference type="SMART" id="SM01217">
    <property type="entry name" value="Fn3_like"/>
    <property type="match status" value="1"/>
</dbReference>
<dbReference type="GO" id="GO:0030245">
    <property type="term" value="P:cellulose catabolic process"/>
    <property type="evidence" value="ECO:0007669"/>
    <property type="project" value="UniProtKB-KW"/>
</dbReference>
<keyword evidence="9" id="KW-0624">Polysaccharide degradation</keyword>
<feature type="non-terminal residue" evidence="11">
    <location>
        <position position="1"/>
    </location>
</feature>
<dbReference type="InterPro" id="IPR036881">
    <property type="entry name" value="Glyco_hydro_3_C_sf"/>
</dbReference>
<dbReference type="EC" id="3.2.1.21" evidence="4"/>
<dbReference type="EMBL" id="MU250526">
    <property type="protein sequence ID" value="KAG7450301.1"/>
    <property type="molecule type" value="Genomic_DNA"/>
</dbReference>
<comment type="catalytic activity">
    <reaction evidence="1">
        <text>Hydrolysis of terminal, non-reducing beta-D-glucosyl residues with release of beta-D-glucose.</text>
        <dbReference type="EC" id="3.2.1.21"/>
    </reaction>
</comment>
<dbReference type="RefSeq" id="XP_043043801.1">
    <property type="nucleotide sequence ID" value="XM_043182820.1"/>
</dbReference>
<evidence type="ECO:0000259" key="10">
    <source>
        <dbReference type="SMART" id="SM01217"/>
    </source>
</evidence>
<evidence type="ECO:0000256" key="3">
    <source>
        <dbReference type="ARBA" id="ARBA00005336"/>
    </source>
</evidence>
<gene>
    <name evidence="11" type="ORF">BT62DRAFT_885298</name>
</gene>
<evidence type="ECO:0000256" key="6">
    <source>
        <dbReference type="ARBA" id="ARBA00023001"/>
    </source>
</evidence>
<dbReference type="Gene3D" id="3.40.50.1700">
    <property type="entry name" value="Glycoside hydrolase family 3 C-terminal domain"/>
    <property type="match status" value="1"/>
</dbReference>